<proteinExistence type="predicted"/>
<reference evidence="5" key="2">
    <citation type="submission" date="2023-04" db="EMBL/GenBank/DDBJ databases">
        <authorList>
            <person name="Bruccoleri R.E."/>
            <person name="Oakeley E.J."/>
            <person name="Faust A.-M."/>
            <person name="Dessus-Babus S."/>
            <person name="Altorfer M."/>
            <person name="Burckhardt D."/>
            <person name="Oertli M."/>
            <person name="Naumann U."/>
            <person name="Petersen F."/>
            <person name="Wong J."/>
        </authorList>
    </citation>
    <scope>NUCLEOTIDE SEQUENCE</scope>
    <source>
        <strain evidence="5">GSM-AAB239-AS_SAM_17_03QT</strain>
        <tissue evidence="5">Leaf</tissue>
    </source>
</reference>
<dbReference type="InterPro" id="IPR036388">
    <property type="entry name" value="WH-like_DNA-bd_sf"/>
</dbReference>
<protein>
    <submittedName>
        <fullName evidence="5">Trans-resveratrol di-O-methyltransferase-like</fullName>
    </submittedName>
</protein>
<keyword evidence="2" id="KW-0808">Transferase</keyword>
<dbReference type="GO" id="GO:0032259">
    <property type="term" value="P:methylation"/>
    <property type="evidence" value="ECO:0007669"/>
    <property type="project" value="UniProtKB-KW"/>
</dbReference>
<keyword evidence="3" id="KW-0949">S-adenosyl-L-methionine</keyword>
<dbReference type="SUPFAM" id="SSF46785">
    <property type="entry name" value="Winged helix' DNA-binding domain"/>
    <property type="match status" value="1"/>
</dbReference>
<dbReference type="SUPFAM" id="SSF53335">
    <property type="entry name" value="S-adenosyl-L-methionine-dependent methyltransferases"/>
    <property type="match status" value="1"/>
</dbReference>
<dbReference type="GO" id="GO:0008168">
    <property type="term" value="F:methyltransferase activity"/>
    <property type="evidence" value="ECO:0007669"/>
    <property type="project" value="UniProtKB-KW"/>
</dbReference>
<evidence type="ECO:0000259" key="4">
    <source>
        <dbReference type="Pfam" id="PF08100"/>
    </source>
</evidence>
<sequence length="215" mass="23859">MDSINGEALTHAQSHFWNHTFSFINSMALKWELAIPDAIHNNGNAITLSELSAALSVPPSRASGLRRLMRLLVDLGFFAARRSHHQEPEEEEEDEVTFFLTTLSSILVKGKSDCLSPFLVLMLDQTFLKPWHSLGAWFKGDELPTAFEVAHGVSLWNATGEWSEFNVLMNEGMASDAKFTSKMLIENVGELFRGLGSRCGGRDREHGPGDSRGLP</sequence>
<name>A0AAX6GFK8_IRIPA</name>
<dbReference type="AlphaFoldDB" id="A0AAX6GFK8"/>
<organism evidence="5 6">
    <name type="scientific">Iris pallida</name>
    <name type="common">Sweet iris</name>
    <dbReference type="NCBI Taxonomy" id="29817"/>
    <lineage>
        <taxon>Eukaryota</taxon>
        <taxon>Viridiplantae</taxon>
        <taxon>Streptophyta</taxon>
        <taxon>Embryophyta</taxon>
        <taxon>Tracheophyta</taxon>
        <taxon>Spermatophyta</taxon>
        <taxon>Magnoliopsida</taxon>
        <taxon>Liliopsida</taxon>
        <taxon>Asparagales</taxon>
        <taxon>Iridaceae</taxon>
        <taxon>Iridoideae</taxon>
        <taxon>Irideae</taxon>
        <taxon>Iris</taxon>
    </lineage>
</organism>
<evidence type="ECO:0000256" key="1">
    <source>
        <dbReference type="ARBA" id="ARBA00022603"/>
    </source>
</evidence>
<evidence type="ECO:0000313" key="5">
    <source>
        <dbReference type="EMBL" id="KAJ6827068.1"/>
    </source>
</evidence>
<dbReference type="InterPro" id="IPR016461">
    <property type="entry name" value="COMT-like"/>
</dbReference>
<dbReference type="FunFam" id="1.10.10.10:FF:000213">
    <property type="entry name" value="Coniferyl alcohol 9-O-methyltransferase"/>
    <property type="match status" value="1"/>
</dbReference>
<dbReference type="PROSITE" id="PS51683">
    <property type="entry name" value="SAM_OMT_II"/>
    <property type="match status" value="1"/>
</dbReference>
<dbReference type="InterPro" id="IPR029063">
    <property type="entry name" value="SAM-dependent_MTases_sf"/>
</dbReference>
<dbReference type="Gene3D" id="1.10.10.10">
    <property type="entry name" value="Winged helix-like DNA-binding domain superfamily/Winged helix DNA-binding domain"/>
    <property type="match status" value="1"/>
</dbReference>
<dbReference type="InterPro" id="IPR012967">
    <property type="entry name" value="COMT_dimerisation"/>
</dbReference>
<accession>A0AAX6GFK8</accession>
<evidence type="ECO:0000256" key="2">
    <source>
        <dbReference type="ARBA" id="ARBA00022679"/>
    </source>
</evidence>
<keyword evidence="1" id="KW-0489">Methyltransferase</keyword>
<dbReference type="GO" id="GO:0046983">
    <property type="term" value="F:protein dimerization activity"/>
    <property type="evidence" value="ECO:0007669"/>
    <property type="project" value="InterPro"/>
</dbReference>
<dbReference type="Pfam" id="PF08100">
    <property type="entry name" value="Dimerisation"/>
    <property type="match status" value="1"/>
</dbReference>
<dbReference type="Gene3D" id="3.40.50.150">
    <property type="entry name" value="Vaccinia Virus protein VP39"/>
    <property type="match status" value="1"/>
</dbReference>
<dbReference type="Proteomes" id="UP001140949">
    <property type="component" value="Unassembled WGS sequence"/>
</dbReference>
<evidence type="ECO:0000256" key="3">
    <source>
        <dbReference type="ARBA" id="ARBA00022691"/>
    </source>
</evidence>
<feature type="domain" description="O-methyltransferase dimerisation" evidence="4">
    <location>
        <begin position="17"/>
        <end position="109"/>
    </location>
</feature>
<gene>
    <name evidence="5" type="ORF">M6B38_370275</name>
</gene>
<reference evidence="5" key="1">
    <citation type="journal article" date="2023" name="GigaByte">
        <title>Genome assembly of the bearded iris, Iris pallida Lam.</title>
        <authorList>
            <person name="Bruccoleri R.E."/>
            <person name="Oakeley E.J."/>
            <person name="Faust A.M.E."/>
            <person name="Altorfer M."/>
            <person name="Dessus-Babus S."/>
            <person name="Burckhardt D."/>
            <person name="Oertli M."/>
            <person name="Naumann U."/>
            <person name="Petersen F."/>
            <person name="Wong J."/>
        </authorList>
    </citation>
    <scope>NUCLEOTIDE SEQUENCE</scope>
    <source>
        <strain evidence="5">GSM-AAB239-AS_SAM_17_03QT</strain>
    </source>
</reference>
<keyword evidence="6" id="KW-1185">Reference proteome</keyword>
<dbReference type="EMBL" id="JANAVB010020425">
    <property type="protein sequence ID" value="KAJ6827068.1"/>
    <property type="molecule type" value="Genomic_DNA"/>
</dbReference>
<dbReference type="InterPro" id="IPR036390">
    <property type="entry name" value="WH_DNA-bd_sf"/>
</dbReference>
<dbReference type="PANTHER" id="PTHR11746">
    <property type="entry name" value="O-METHYLTRANSFERASE"/>
    <property type="match status" value="1"/>
</dbReference>
<evidence type="ECO:0000313" key="6">
    <source>
        <dbReference type="Proteomes" id="UP001140949"/>
    </source>
</evidence>
<comment type="caution">
    <text evidence="5">The sequence shown here is derived from an EMBL/GenBank/DDBJ whole genome shotgun (WGS) entry which is preliminary data.</text>
</comment>